<sequence length="187" mass="20590">MSRISSKPRESHDLATHGTEAPLLLDVEQRHSAAATVVNGTRVVPYAMERHTVVEAYTKSSSRSWCLGMRHIVSGPDPRNECDHRTYKDLLRIAVSNGRLPHPSPAEGRPAFVRQFEGWPEGGRMVSTSYVSGEGCDATAECRSRFEATCQRSSVTRNRWWEGVHGRRLVAAARSSASRDGGSSQLG</sequence>
<name>A0A8H6KRV2_9PEZI</name>
<accession>A0A8H6KRV2</accession>
<reference evidence="1" key="1">
    <citation type="journal article" date="2020" name="Phytopathology">
        <title>Genome Sequence Resources of Colletotrichum truncatum, C. plurivorum, C. musicola, and C. sojae: Four Species Pathogenic to Soybean (Glycine max).</title>
        <authorList>
            <person name="Rogerio F."/>
            <person name="Boufleur T.R."/>
            <person name="Ciampi-Guillardi M."/>
            <person name="Sukno S.A."/>
            <person name="Thon M.R."/>
            <person name="Massola Junior N.S."/>
            <person name="Baroncelli R."/>
        </authorList>
    </citation>
    <scope>NUCLEOTIDE SEQUENCE</scope>
    <source>
        <strain evidence="1">LFN00145</strain>
    </source>
</reference>
<organism evidence="1 2">
    <name type="scientific">Colletotrichum plurivorum</name>
    <dbReference type="NCBI Taxonomy" id="2175906"/>
    <lineage>
        <taxon>Eukaryota</taxon>
        <taxon>Fungi</taxon>
        <taxon>Dikarya</taxon>
        <taxon>Ascomycota</taxon>
        <taxon>Pezizomycotina</taxon>
        <taxon>Sordariomycetes</taxon>
        <taxon>Hypocreomycetidae</taxon>
        <taxon>Glomerellales</taxon>
        <taxon>Glomerellaceae</taxon>
        <taxon>Colletotrichum</taxon>
        <taxon>Colletotrichum orchidearum species complex</taxon>
    </lineage>
</organism>
<dbReference type="AlphaFoldDB" id="A0A8H6KRV2"/>
<dbReference type="EMBL" id="WIGO01000034">
    <property type="protein sequence ID" value="KAF6836130.1"/>
    <property type="molecule type" value="Genomic_DNA"/>
</dbReference>
<proteinExistence type="predicted"/>
<comment type="caution">
    <text evidence="1">The sequence shown here is derived from an EMBL/GenBank/DDBJ whole genome shotgun (WGS) entry which is preliminary data.</text>
</comment>
<evidence type="ECO:0000313" key="2">
    <source>
        <dbReference type="Proteomes" id="UP000654918"/>
    </source>
</evidence>
<evidence type="ECO:0000313" key="1">
    <source>
        <dbReference type="EMBL" id="KAF6836130.1"/>
    </source>
</evidence>
<gene>
    <name evidence="1" type="ORF">CPLU01_03829</name>
</gene>
<keyword evidence="2" id="KW-1185">Reference proteome</keyword>
<protein>
    <submittedName>
        <fullName evidence="1">Uncharacterized protein</fullName>
    </submittedName>
</protein>
<dbReference type="Proteomes" id="UP000654918">
    <property type="component" value="Unassembled WGS sequence"/>
</dbReference>